<feature type="transmembrane region" description="Helical" evidence="6">
    <location>
        <begin position="380"/>
        <end position="400"/>
    </location>
</feature>
<dbReference type="Gene3D" id="1.20.5.2700">
    <property type="match status" value="2"/>
</dbReference>
<evidence type="ECO:0000259" key="8">
    <source>
        <dbReference type="Pfam" id="PF00662"/>
    </source>
</evidence>
<dbReference type="GO" id="GO:0042773">
    <property type="term" value="P:ATP synthesis coupled electron transport"/>
    <property type="evidence" value="ECO:0007669"/>
    <property type="project" value="InterPro"/>
</dbReference>
<feature type="transmembrane region" description="Helical" evidence="6">
    <location>
        <begin position="477"/>
        <end position="498"/>
    </location>
</feature>
<dbReference type="PANTHER" id="PTHR42829:SF2">
    <property type="entry name" value="NADH-UBIQUINONE OXIDOREDUCTASE CHAIN 5"/>
    <property type="match status" value="1"/>
</dbReference>
<gene>
    <name evidence="9" type="ORF">ENP06_05455</name>
</gene>
<feature type="transmembrane region" description="Helical" evidence="6">
    <location>
        <begin position="311"/>
        <end position="337"/>
    </location>
</feature>
<feature type="domain" description="NADH-Ubiquinone oxidoreductase (complex I) chain 5 N-terminal" evidence="8">
    <location>
        <begin position="69"/>
        <end position="121"/>
    </location>
</feature>
<feature type="domain" description="NADH:quinone oxidoreductase/Mrp antiporter transmembrane" evidence="7">
    <location>
        <begin position="139"/>
        <end position="414"/>
    </location>
</feature>
<feature type="transmembrane region" description="Helical" evidence="6">
    <location>
        <begin position="253"/>
        <end position="271"/>
    </location>
</feature>
<evidence type="ECO:0000256" key="5">
    <source>
        <dbReference type="RuleBase" id="RU000320"/>
    </source>
</evidence>
<dbReference type="GO" id="GO:0012505">
    <property type="term" value="C:endomembrane system"/>
    <property type="evidence" value="ECO:0007669"/>
    <property type="project" value="UniProtKB-SubCell"/>
</dbReference>
<dbReference type="Pfam" id="PF00361">
    <property type="entry name" value="Proton_antipo_M"/>
    <property type="match status" value="1"/>
</dbReference>
<feature type="transmembrane region" description="Helical" evidence="6">
    <location>
        <begin position="175"/>
        <end position="193"/>
    </location>
</feature>
<dbReference type="InterPro" id="IPR001750">
    <property type="entry name" value="ND/Mrp_TM"/>
</dbReference>
<evidence type="ECO:0000256" key="1">
    <source>
        <dbReference type="ARBA" id="ARBA00004127"/>
    </source>
</evidence>
<dbReference type="NCBIfam" id="NF005141">
    <property type="entry name" value="PRK06590.1"/>
    <property type="match status" value="1"/>
</dbReference>
<dbReference type="GO" id="GO:0003954">
    <property type="term" value="F:NADH dehydrogenase activity"/>
    <property type="evidence" value="ECO:0007669"/>
    <property type="project" value="TreeGrafter"/>
</dbReference>
<dbReference type="GO" id="GO:0008137">
    <property type="term" value="F:NADH dehydrogenase (ubiquinone) activity"/>
    <property type="evidence" value="ECO:0007669"/>
    <property type="project" value="InterPro"/>
</dbReference>
<feature type="transmembrane region" description="Helical" evidence="6">
    <location>
        <begin position="423"/>
        <end position="443"/>
    </location>
</feature>
<protein>
    <submittedName>
        <fullName evidence="9">NADH-quinone oxidoreductase subunit L</fullName>
    </submittedName>
</protein>
<dbReference type="PRINTS" id="PR01435">
    <property type="entry name" value="NPOXDRDTASE5"/>
</dbReference>
<dbReference type="InterPro" id="IPR001516">
    <property type="entry name" value="Proton_antipo_N"/>
</dbReference>
<evidence type="ECO:0000313" key="9">
    <source>
        <dbReference type="EMBL" id="HEQ88842.1"/>
    </source>
</evidence>
<evidence type="ECO:0000256" key="4">
    <source>
        <dbReference type="ARBA" id="ARBA00023136"/>
    </source>
</evidence>
<dbReference type="PANTHER" id="PTHR42829">
    <property type="entry name" value="NADH-UBIQUINONE OXIDOREDUCTASE CHAIN 5"/>
    <property type="match status" value="1"/>
</dbReference>
<feature type="transmembrane region" description="Helical" evidence="6">
    <location>
        <begin position="518"/>
        <end position="542"/>
    </location>
</feature>
<sequence>MLGFLWLLLALPLAGAVILLAGSMRFSKRTTSVVGVGSVGLALLVALACLVEFLQRPNHEPFQLSLFRWLAAGEFSVDFSLRLDALSAVMVFFVTFVGFLIHVYSVGYMHGESDRGFARYFAYLNLFMFAMLTLVLGANLLVLFVGWEGVGLCSYLLIGYYFTQDWCASAGKKAFIVNRIGDFGFLLAIFLAYKVFGTVDFGQIAQAVEEDPASYAGYLNAIGLLLFVGAVGKSAQLPLYVWLPDAMAGPTPVSALIHAATMVTAGVYMVARTNVIYRHAPEAMLVVAVVGGLTAVFAATIGLAQNDIKKVLAYSTVSQLGYMFLAAGAGAFAAAIFHVFTHAFFKACLFLGSGSVIHALGGEQDMRKMGGLKRHLPTTYWTFLVATLALAGIPVFSGFFSKDEILGRVFAAGMGDLNGYGKVYLALWVLGVVGAFLTAFYMFRAVHMTFSGEFRGTPEQEHHLHEAPPSMAWPLRILGVGSVVVGFVGIGKALTFGVDVNLFEHFLHETAPVVEVGHVGLGLEWALILLSVGVAVLGIYLATRFYTGEQAFAVPRSFAERFPRLYQLVANKYYVDELYGATVVAGTLGLSRVSFAFDSKVVDGAVNGTRDVTVGTSFLSGFFDLHVVDGLVNAVAKFYEVASRILRRVQWGLVQGYALIMTFGFLAAMVAAWLLSR</sequence>
<evidence type="ECO:0000256" key="2">
    <source>
        <dbReference type="ARBA" id="ARBA00022692"/>
    </source>
</evidence>
<evidence type="ECO:0000259" key="7">
    <source>
        <dbReference type="Pfam" id="PF00361"/>
    </source>
</evidence>
<dbReference type="NCBIfam" id="TIGR01974">
    <property type="entry name" value="NDH_I_L"/>
    <property type="match status" value="1"/>
</dbReference>
<dbReference type="GO" id="GO:0015990">
    <property type="term" value="P:electron transport coupled proton transport"/>
    <property type="evidence" value="ECO:0007669"/>
    <property type="project" value="TreeGrafter"/>
</dbReference>
<reference evidence="9" key="1">
    <citation type="journal article" date="2020" name="mSystems">
        <title>Genome- and Community-Level Interaction Insights into Carbon Utilization and Element Cycling Functions of Hydrothermarchaeota in Hydrothermal Sediment.</title>
        <authorList>
            <person name="Zhou Z."/>
            <person name="Liu Y."/>
            <person name="Xu W."/>
            <person name="Pan J."/>
            <person name="Luo Z.H."/>
            <person name="Li M."/>
        </authorList>
    </citation>
    <scope>NUCLEOTIDE SEQUENCE [LARGE SCALE GENOMIC DNA]</scope>
    <source>
        <strain evidence="9">SpSt-186</strain>
    </source>
</reference>
<proteinExistence type="predicted"/>
<feature type="transmembrane region" description="Helical" evidence="6">
    <location>
        <begin position="120"/>
        <end position="138"/>
    </location>
</feature>
<keyword evidence="2 5" id="KW-0812">Transmembrane</keyword>
<dbReference type="Pfam" id="PF00662">
    <property type="entry name" value="Proton_antipo_N"/>
    <property type="match status" value="1"/>
</dbReference>
<dbReference type="PRINTS" id="PR01434">
    <property type="entry name" value="NADHDHGNASE5"/>
</dbReference>
<feature type="transmembrane region" description="Helical" evidence="6">
    <location>
        <begin position="89"/>
        <end position="108"/>
    </location>
</feature>
<evidence type="ECO:0000256" key="3">
    <source>
        <dbReference type="ARBA" id="ARBA00022989"/>
    </source>
</evidence>
<keyword evidence="3 6" id="KW-1133">Transmembrane helix</keyword>
<dbReference type="AlphaFoldDB" id="A0A7V1ZIR8"/>
<dbReference type="InterPro" id="IPR018393">
    <property type="entry name" value="NADHpl_OxRdtase_5_subgr"/>
</dbReference>
<comment type="caution">
    <text evidence="9">The sequence shown here is derived from an EMBL/GenBank/DDBJ whole genome shotgun (WGS) entry which is preliminary data.</text>
</comment>
<keyword evidence="4 6" id="KW-0472">Membrane</keyword>
<dbReference type="EMBL" id="DSHW01000413">
    <property type="protein sequence ID" value="HEQ88842.1"/>
    <property type="molecule type" value="Genomic_DNA"/>
</dbReference>
<feature type="transmembrane region" description="Helical" evidence="6">
    <location>
        <begin position="32"/>
        <end position="54"/>
    </location>
</feature>
<dbReference type="GO" id="GO:0016020">
    <property type="term" value="C:membrane"/>
    <property type="evidence" value="ECO:0007669"/>
    <property type="project" value="UniProtKB-SubCell"/>
</dbReference>
<name>A0A7V1ZIR8_9BACT</name>
<feature type="transmembrane region" description="Helical" evidence="6">
    <location>
        <begin position="283"/>
        <end position="304"/>
    </location>
</feature>
<dbReference type="InterPro" id="IPR003945">
    <property type="entry name" value="NU5C-like"/>
</dbReference>
<comment type="subcellular location">
    <subcellularLocation>
        <location evidence="1">Endomembrane system</location>
        <topology evidence="1">Multi-pass membrane protein</topology>
    </subcellularLocation>
    <subcellularLocation>
        <location evidence="5">Membrane</location>
        <topology evidence="5">Multi-pass membrane protein</topology>
    </subcellularLocation>
</comment>
<organism evidence="9">
    <name type="scientific">Thermoanaerobaculum aquaticum</name>
    <dbReference type="NCBI Taxonomy" id="1312852"/>
    <lineage>
        <taxon>Bacteria</taxon>
        <taxon>Pseudomonadati</taxon>
        <taxon>Acidobacteriota</taxon>
        <taxon>Thermoanaerobaculia</taxon>
        <taxon>Thermoanaerobaculales</taxon>
        <taxon>Thermoanaerobaculaceae</taxon>
        <taxon>Thermoanaerobaculum</taxon>
    </lineage>
</organism>
<feature type="transmembrane region" description="Helical" evidence="6">
    <location>
        <begin position="654"/>
        <end position="675"/>
    </location>
</feature>
<accession>A0A7V1ZIR8</accession>
<evidence type="ECO:0000256" key="6">
    <source>
        <dbReference type="SAM" id="Phobius"/>
    </source>
</evidence>
<feature type="transmembrane region" description="Helical" evidence="6">
    <location>
        <begin position="213"/>
        <end position="232"/>
    </location>
</feature>